<dbReference type="Pfam" id="PF07699">
    <property type="entry name" value="Ephrin_rec_like"/>
    <property type="match status" value="1"/>
</dbReference>
<dbReference type="InterPro" id="IPR009030">
    <property type="entry name" value="Growth_fac_rcpt_cys_sf"/>
</dbReference>
<feature type="signal peptide" evidence="1">
    <location>
        <begin position="1"/>
        <end position="18"/>
    </location>
</feature>
<feature type="domain" description="Laminin EGF-like" evidence="2">
    <location>
        <begin position="456"/>
        <end position="488"/>
    </location>
</feature>
<evidence type="ECO:0000256" key="1">
    <source>
        <dbReference type="SAM" id="SignalP"/>
    </source>
</evidence>
<gene>
    <name evidence="3" type="ORF">JKP88DRAFT_286392</name>
</gene>
<organism evidence="3 4">
    <name type="scientific">Tribonema minus</name>
    <dbReference type="NCBI Taxonomy" id="303371"/>
    <lineage>
        <taxon>Eukaryota</taxon>
        <taxon>Sar</taxon>
        <taxon>Stramenopiles</taxon>
        <taxon>Ochrophyta</taxon>
        <taxon>PX clade</taxon>
        <taxon>Xanthophyceae</taxon>
        <taxon>Tribonematales</taxon>
        <taxon>Tribonemataceae</taxon>
        <taxon>Tribonema</taxon>
    </lineage>
</organism>
<sequence>MRSVAWLLPLLLASQASGAEEQRELAKKAAAKPALAVKCDDVCLPGFGGKDCKRCEGETYSPGDSLQDCQRCLPGYRISDKKDACQDCKPGYGDPRTPWGSDVAYTSRVLTDDAAPQCEPCREGSISSGGYFAECKWCDAGFLSSADRTQCRGCKPGYGSPLTDCPGYGSPLTDCVECKGKVCSPCTGNSVATGGIGSQCTQCPAGYIANDENTACSDCAAGHGGEDCHTCAGNTYSPGPHPSEPAFGECKVCATGYQPNALHSDCKDCAPGYGKNDKGDACVACTANNQYSPGGPSAICKPCPPGLQATANHDDCGEHNCAPGKGGAWCEDCPAGTYSPGGVGAQCIACPEGSFSYAPAAAMCKACPDGETSDATRTACVCLGGYGDPAETGDQIKRCGKCDRGYYSVGGARDECAACGEGATTNRDRTACDAVARDTCAACGEGVTANRDRIVCDFCLPGYGGPHCDKCPAGTFSAGGAGAVCGTCPLGTVARDAGAARCAACPYGEAPSSDQTQCVCKSGFGNPYEGPAPQVDKCEACNEGEIGDGGDMAPCDKCKAGTTSNSDHTACDVCLPGYGGKNCDLCPAGTYSPGGKRSCCGGKGPKCEICPVGFITSKAGSSVCAVCQAGYGDPAADNPQEDERKCYHCDKMAYSLGGTRTPCVLCDNSTSNSERTKCEDFNKCYRCDKMAYSLGGTRTPCVLCDNSTSTGERTKCEVCLPGYGGPGCGECLAGSRLGAWAPICFPGYGGAGRGECPAGTFSPGGCPAGTFSAGGVGAECQQCSAGTYADSTGNTVCQACPVTETSAPDRQSCVCLPGYGSCGESKRCEKCERGAYSRGGDRASCARCPGNFAPNADHTICNACKPGYAGPNCDACPAGTHSAGGVNATCEPCGDGFVSSAGQDTCTACPRGETSNFGNTHCVCKAGHGVGAWGGKCGPCDKYSYSAGGAREQCASCGNATSNADRTACEVCKPGYGGPACDQCPAGTYSLGGVGADCERCNEGTYSSAGSAKCTACKSNEASNAARDACVCKPGYMDVDPSATKTNCVKCACDKFSWGGDGAACQPCADGTVADEDRTACNICKPGYGGRDCALCPKGMYSAGGKRSCCGGGGPKCDICPDSFVALAEGSSICTVCAPGYAYQGGACKQCSADQYSLGGPKTEQCHACPASTESNPERTECNVCKPGFGGEGCGVCPDGHSSDGGKGVQCMPCPAGAVSRVGIASDGTVTAPVCTVCPKGQAPNEDQTECVCAPGYGLQLSEGHAPPAYPLLTGDGANAECVRCAGNAISAGGLSECLQCPEYSECDSCGLLGPAYPEVRSWWSRQQGSAAAGGGFGAAAGGEGGVVPPPRVRFAWAPNKSHTQCNVCQPGYGGKDCAICPAGTWSRYSTGQGCRPCPEGMISDEGAQECRACEDESLTADEQHRTCVCAPGHGGRSCKECLAANFKFGYGGSFAECEVCPDTAKYGIVVRSKHTHAGLDAAVDVGIGCNECDHADSYRDPNNLCQACGINKTRDPQDDSQCVCKSGFTDNGAGTCVCTSPTQYVVGTECKDLPDPAKQTATFQGDAYLCVDEHEILDANGKCVKCPFNQLANSDDTHCGLCLGPLVLDAKGERCVCPDLDHYFDPNDGTTGMCKECVGDRLVPNVEDDTCVCKAALTADGDRCVCLESTYYDSAEDKCKACADPDRQVVDDDNDGCECNAALDLVYDATDKKCVCKDDTKFWDAMSKTCTACAARKEPAAGNEHCECEDMFIVDPNASTKCICPAGKVLHEGACVACADAKRESNAANDACVCKAGFKEEGGICVCATAGNYWDGDSCEACPDRKKPAADNNSCECQDKFVLLDGKCVCPDGKYLGADGVCAACPARKVSNDANDGCVCASIFDEASASCACPDGKVLVQSGQSSTCEACTDPKKESNATNDACKCKAAFLDADAKGLCVCKDGKFWDQTSCEACPARKEPTADNEDCLCQNATEYFNSKECLACTACVGQLTKGGANNVCGCHGANEIRVGNGCATCNPGMEPNSTGDACVCTATQVDKAATNVLFSQADSTSVTAAALTAPQADARACCSACGNLYAAGQSCVGWGFKTADGTCTIFAVSSDVTDAPDASAACPRGKRRMGLCNGDGQVIGNGPCHPPVVAASRRQ</sequence>
<feature type="domain" description="Laminin EGF-like" evidence="2">
    <location>
        <begin position="1366"/>
        <end position="1398"/>
    </location>
</feature>
<dbReference type="EMBL" id="JAFCMP010000042">
    <property type="protein sequence ID" value="KAG5189930.1"/>
    <property type="molecule type" value="Genomic_DNA"/>
</dbReference>
<dbReference type="Proteomes" id="UP000664859">
    <property type="component" value="Unassembled WGS sequence"/>
</dbReference>
<dbReference type="InterPro" id="IPR002049">
    <property type="entry name" value="LE_dom"/>
</dbReference>
<dbReference type="InterPro" id="IPR011641">
    <property type="entry name" value="Tyr-kin_ephrin_A/B_rcpt-like"/>
</dbReference>
<dbReference type="SMART" id="SM00181">
    <property type="entry name" value="EGF"/>
    <property type="match status" value="17"/>
</dbReference>
<feature type="domain" description="Laminin EGF-like" evidence="2">
    <location>
        <begin position="571"/>
        <end position="607"/>
    </location>
</feature>
<dbReference type="SMART" id="SM01411">
    <property type="entry name" value="Ephrin_rec_like"/>
    <property type="match status" value="23"/>
</dbReference>
<dbReference type="SUPFAM" id="SSF57184">
    <property type="entry name" value="Growth factor receptor domain"/>
    <property type="match status" value="10"/>
</dbReference>
<dbReference type="PANTHER" id="PTHR46967:SF1">
    <property type="entry name" value="KERATIN-ASSOCIATED PROTEIN 16-1-LIKE"/>
    <property type="match status" value="1"/>
</dbReference>
<comment type="caution">
    <text evidence="3">The sequence shown here is derived from an EMBL/GenBank/DDBJ whole genome shotgun (WGS) entry which is preliminary data.</text>
</comment>
<dbReference type="InterPro" id="IPR000742">
    <property type="entry name" value="EGF"/>
</dbReference>
<feature type="domain" description="Laminin EGF-like" evidence="2">
    <location>
        <begin position="969"/>
        <end position="1001"/>
    </location>
</feature>
<evidence type="ECO:0000259" key="2">
    <source>
        <dbReference type="PROSITE" id="PS01248"/>
    </source>
</evidence>
<proteinExistence type="predicted"/>
<accession>A0A835ZAA8</accession>
<dbReference type="OrthoDB" id="201089at2759"/>
<dbReference type="Gene3D" id="2.10.50.10">
    <property type="entry name" value="Tumor Necrosis Factor Receptor, subunit A, domain 2"/>
    <property type="match status" value="3"/>
</dbReference>
<protein>
    <recommendedName>
        <fullName evidence="2">Laminin EGF-like domain-containing protein</fullName>
    </recommendedName>
</protein>
<evidence type="ECO:0000313" key="4">
    <source>
        <dbReference type="Proteomes" id="UP000664859"/>
    </source>
</evidence>
<feature type="chain" id="PRO_5032683579" description="Laminin EGF-like domain-containing protein" evidence="1">
    <location>
        <begin position="19"/>
        <end position="2150"/>
    </location>
</feature>
<dbReference type="PROSITE" id="PS01248">
    <property type="entry name" value="EGF_LAM_1"/>
    <property type="match status" value="4"/>
</dbReference>
<evidence type="ECO:0000313" key="3">
    <source>
        <dbReference type="EMBL" id="KAG5189930.1"/>
    </source>
</evidence>
<dbReference type="SMART" id="SM00180">
    <property type="entry name" value="EGF_Lam"/>
    <property type="match status" value="6"/>
</dbReference>
<name>A0A835ZAA8_9STRA</name>
<keyword evidence="1" id="KW-0732">Signal</keyword>
<reference evidence="3" key="1">
    <citation type="submission" date="2021-02" db="EMBL/GenBank/DDBJ databases">
        <title>First Annotated Genome of the Yellow-green Alga Tribonema minus.</title>
        <authorList>
            <person name="Mahan K.M."/>
        </authorList>
    </citation>
    <scope>NUCLEOTIDE SEQUENCE</scope>
    <source>
        <strain evidence="3">UTEX B ZZ1240</strain>
    </source>
</reference>
<keyword evidence="4" id="KW-1185">Reference proteome</keyword>
<dbReference type="PANTHER" id="PTHR46967">
    <property type="entry name" value="INSULIN-LIKE GROWTH FACTOR BINDING PROTEIN,N-TERMINAL"/>
    <property type="match status" value="1"/>
</dbReference>